<dbReference type="InterPro" id="IPR005821">
    <property type="entry name" value="Ion_trans_dom"/>
</dbReference>
<keyword evidence="2" id="KW-0813">Transport</keyword>
<dbReference type="SUPFAM" id="SSF81324">
    <property type="entry name" value="Voltage-gated potassium channels"/>
    <property type="match status" value="1"/>
</dbReference>
<proteinExistence type="predicted"/>
<keyword evidence="8 10" id="KW-0472">Membrane</keyword>
<sequence>MQRLAPENHRRRFSWSGWKNLLLPQLNRRSLFVYGSEVAVEKECVRQKEEGVFVIHPFSRLRSYYIMCMVAITFLNLIGIPMEIAFLDGNSGVGWEGFNVFSDTLFLIDVGLNFRMGIITEDSEGAILDLKSIRQRYLKSWFVPDMVAAFPVGYILLIADLQYHGDSPSSRASKMMRILMFVRILSLVRLLRVSRLVRFFNEVERVSNANLEVMRLFLRILSLFMMIFLLCHWNGCIQYFVPMLEEFPSDCWVRRENLMNATVGEKYSFGVFRALSHMTAISYDEVELWIVMTSIVSGALMYTVMVANTAAMMTDVDITARAYKNKMNHLEDYMTFMKLPKALRMRINNYFQARYAGKWYDEKDVLKWVSSSLREEILMTMCSSHVRKVPFFRNCDINFINAILLELQYEVFQEGDIIIRQNTPGDRMFFIEHGQVLVENEFFQKELCDGDCFGESCLLTRGRHLATVQALTICQLFSLSVDSFHSVLKDYPDIRRDLDTFQQDKDFLLCPLLQLLYSLLAYAAILLSKCPQEDAVSQLSPVKPKGHLRMNPSERFFAKLRKLTVYLETESNNLLHASQNPQDEDEDEENGAQALYQLHSEVRALKRQVQDQLATHDSTEMRNFVRRCLVLKQRTTEDIDRLKKHYEKYGYRPRTARQGKTEMSGRKEAEEQAERDSEKLDAAEEDNEIGQGVCEEAQQSETPEKMQPPVDQLRTPKLSDFGLSALQFQRVIGEAEPPHSAAPVPAVALSPPPFVMNMHPPQPKTPKCSLRMEEDAPTPRLEDFGISEYTMCWNNDFTMDLFNKKPPKSNSLESPEPPVFCTPGFKIEKHRIPSSPPLNGKNDLDSPPRPNNCPSTPELPAFETPFISKLIKKDDRQEESDRHKASQEGSLRLPAPSFDAPEMPKVLRYEDEAIPEMPTLQSLFGNSLAFKNTSGDASQRKMGADVLDLKQTPVPMHENGFNQDWCLATPKVRMKFPVEPCTPEMPDISSVTQDILKLVAQCKS</sequence>
<evidence type="ECO:0000256" key="7">
    <source>
        <dbReference type="ARBA" id="ARBA00023065"/>
    </source>
</evidence>
<keyword evidence="3" id="KW-1003">Cell membrane</keyword>
<organism evidence="12 13">
    <name type="scientific">Labeo rohita</name>
    <name type="common">Indian major carp</name>
    <name type="synonym">Cyprinus rohita</name>
    <dbReference type="NCBI Taxonomy" id="84645"/>
    <lineage>
        <taxon>Eukaryota</taxon>
        <taxon>Metazoa</taxon>
        <taxon>Chordata</taxon>
        <taxon>Craniata</taxon>
        <taxon>Vertebrata</taxon>
        <taxon>Euteleostomi</taxon>
        <taxon>Actinopterygii</taxon>
        <taxon>Neopterygii</taxon>
        <taxon>Teleostei</taxon>
        <taxon>Ostariophysi</taxon>
        <taxon>Cypriniformes</taxon>
        <taxon>Cyprinidae</taxon>
        <taxon>Labeoninae</taxon>
        <taxon>Labeonini</taxon>
        <taxon>Labeo</taxon>
    </lineage>
</organism>
<evidence type="ECO:0000256" key="3">
    <source>
        <dbReference type="ARBA" id="ARBA00022475"/>
    </source>
</evidence>
<reference evidence="12 13" key="1">
    <citation type="submission" date="2022-01" db="EMBL/GenBank/DDBJ databases">
        <title>A high-quality chromosome-level genome assembly of rohu carp, Labeo rohita.</title>
        <authorList>
            <person name="Arick M.A. II"/>
            <person name="Hsu C.-Y."/>
            <person name="Magbanua Z."/>
            <person name="Pechanova O."/>
            <person name="Grover C."/>
            <person name="Miller E."/>
            <person name="Thrash A."/>
            <person name="Ezzel L."/>
            <person name="Alam S."/>
            <person name="Benzie J."/>
            <person name="Hamilton M."/>
            <person name="Karsi A."/>
            <person name="Lawrence M.L."/>
            <person name="Peterson D.G."/>
        </authorList>
    </citation>
    <scope>NUCLEOTIDE SEQUENCE [LARGE SCALE GENOMIC DNA]</scope>
    <source>
        <strain evidence="13">BAU-BD-2019</strain>
        <tissue evidence="12">Blood</tissue>
    </source>
</reference>
<dbReference type="Gene3D" id="6.10.250.1400">
    <property type="match status" value="1"/>
</dbReference>
<comment type="subcellular location">
    <subcellularLocation>
        <location evidence="1">Cell membrane</location>
        <topology evidence="1">Multi-pass membrane protein</topology>
    </subcellularLocation>
</comment>
<evidence type="ECO:0000256" key="6">
    <source>
        <dbReference type="ARBA" id="ARBA00022989"/>
    </source>
</evidence>
<evidence type="ECO:0000256" key="8">
    <source>
        <dbReference type="ARBA" id="ARBA00023136"/>
    </source>
</evidence>
<comment type="caution">
    <text evidence="12">The sequence shown here is derived from an EMBL/GenBank/DDBJ whole genome shotgun (WGS) entry which is preliminary data.</text>
</comment>
<feature type="transmembrane region" description="Helical" evidence="10">
    <location>
        <begin position="175"/>
        <end position="195"/>
    </location>
</feature>
<keyword evidence="6 10" id="KW-1133">Transmembrane helix</keyword>
<dbReference type="Gene3D" id="1.10.287.70">
    <property type="match status" value="1"/>
</dbReference>
<keyword evidence="13" id="KW-1185">Reference proteome</keyword>
<keyword evidence="5" id="KW-0407">Ion channel</keyword>
<dbReference type="SUPFAM" id="SSF51206">
    <property type="entry name" value="cAMP-binding domain-like"/>
    <property type="match status" value="1"/>
</dbReference>
<evidence type="ECO:0000256" key="5">
    <source>
        <dbReference type="ARBA" id="ARBA00022826"/>
    </source>
</evidence>
<dbReference type="Pfam" id="PF00027">
    <property type="entry name" value="cNMP_binding"/>
    <property type="match status" value="1"/>
</dbReference>
<evidence type="ECO:0000256" key="10">
    <source>
        <dbReference type="SAM" id="Phobius"/>
    </source>
</evidence>
<keyword evidence="4 10" id="KW-0812">Transmembrane</keyword>
<evidence type="ECO:0000256" key="2">
    <source>
        <dbReference type="ARBA" id="ARBA00022448"/>
    </source>
</evidence>
<feature type="region of interest" description="Disordered" evidence="9">
    <location>
        <begin position="830"/>
        <end position="861"/>
    </location>
</feature>
<keyword evidence="5" id="KW-0630">Potassium</keyword>
<gene>
    <name evidence="12" type="ORF">H4Q32_008170</name>
</gene>
<feature type="transmembrane region" description="Helical" evidence="10">
    <location>
        <begin position="216"/>
        <end position="240"/>
    </location>
</feature>
<feature type="transmembrane region" description="Helical" evidence="10">
    <location>
        <begin position="507"/>
        <end position="527"/>
    </location>
</feature>
<evidence type="ECO:0000313" key="13">
    <source>
        <dbReference type="Proteomes" id="UP000830375"/>
    </source>
</evidence>
<feature type="compositionally biased region" description="Basic and acidic residues" evidence="9">
    <location>
        <begin position="873"/>
        <end position="886"/>
    </location>
</feature>
<dbReference type="EMBL" id="JACTAM010000009">
    <property type="protein sequence ID" value="KAI2660576.1"/>
    <property type="molecule type" value="Genomic_DNA"/>
</dbReference>
<dbReference type="SMART" id="SM00100">
    <property type="entry name" value="cNMP"/>
    <property type="match status" value="1"/>
</dbReference>
<dbReference type="InterPro" id="IPR014710">
    <property type="entry name" value="RmlC-like_jellyroll"/>
</dbReference>
<feature type="transmembrane region" description="Helical" evidence="10">
    <location>
        <begin position="64"/>
        <end position="86"/>
    </location>
</feature>
<evidence type="ECO:0000256" key="1">
    <source>
        <dbReference type="ARBA" id="ARBA00004651"/>
    </source>
</evidence>
<dbReference type="PANTHER" id="PTHR45689:SF8">
    <property type="entry name" value="POTASSIUM_SODIUM HYPERPOLARIZATION-ACTIVATED CYCLIC NUCLEOTIDE-GATED CHANNEL 2-LIKE"/>
    <property type="match status" value="1"/>
</dbReference>
<dbReference type="InterPro" id="IPR000595">
    <property type="entry name" value="cNMP-bd_dom"/>
</dbReference>
<feature type="region of interest" description="Disordered" evidence="9">
    <location>
        <begin position="873"/>
        <end position="899"/>
    </location>
</feature>
<dbReference type="PANTHER" id="PTHR45689">
    <property type="entry name" value="I[[H]] CHANNEL, ISOFORM E"/>
    <property type="match status" value="1"/>
</dbReference>
<evidence type="ECO:0000313" key="12">
    <source>
        <dbReference type="EMBL" id="KAI2660576.1"/>
    </source>
</evidence>
<keyword evidence="7" id="KW-0406">Ion transport</keyword>
<feature type="compositionally biased region" description="Basic and acidic residues" evidence="9">
    <location>
        <begin position="659"/>
        <end position="682"/>
    </location>
</feature>
<evidence type="ECO:0000256" key="9">
    <source>
        <dbReference type="SAM" id="MobiDB-lite"/>
    </source>
</evidence>
<keyword evidence="5" id="KW-0633">Potassium transport</keyword>
<dbReference type="CDD" id="cd00038">
    <property type="entry name" value="CAP_ED"/>
    <property type="match status" value="1"/>
</dbReference>
<evidence type="ECO:0000259" key="11">
    <source>
        <dbReference type="PROSITE" id="PS50042"/>
    </source>
</evidence>
<name>A0ABQ8MCH0_LABRO</name>
<feature type="transmembrane region" description="Helical" evidence="10">
    <location>
        <begin position="98"/>
        <end position="120"/>
    </location>
</feature>
<accession>A0ABQ8MCH0</accession>
<dbReference type="InterPro" id="IPR051413">
    <property type="entry name" value="K/Na_HCN_channel"/>
</dbReference>
<keyword evidence="5" id="KW-0631">Potassium channel</keyword>
<dbReference type="Proteomes" id="UP000830375">
    <property type="component" value="Unassembled WGS sequence"/>
</dbReference>
<dbReference type="InterPro" id="IPR013621">
    <property type="entry name" value="Ion_trans_N"/>
</dbReference>
<dbReference type="InterPro" id="IPR018490">
    <property type="entry name" value="cNMP-bd_dom_sf"/>
</dbReference>
<feature type="domain" description="Cyclic nucleotide-binding" evidence="11">
    <location>
        <begin position="391"/>
        <end position="496"/>
    </location>
</feature>
<dbReference type="Gene3D" id="2.60.120.10">
    <property type="entry name" value="Jelly Rolls"/>
    <property type="match status" value="1"/>
</dbReference>
<dbReference type="Gene3D" id="1.10.287.630">
    <property type="entry name" value="Helix hairpin bin"/>
    <property type="match status" value="1"/>
</dbReference>
<dbReference type="Pfam" id="PF00520">
    <property type="entry name" value="Ion_trans"/>
    <property type="match status" value="1"/>
</dbReference>
<feature type="transmembrane region" description="Helical" evidence="10">
    <location>
        <begin position="141"/>
        <end position="163"/>
    </location>
</feature>
<dbReference type="Pfam" id="PF08412">
    <property type="entry name" value="Ion_trans_N"/>
    <property type="match status" value="1"/>
</dbReference>
<protein>
    <submittedName>
        <fullName evidence="12">Spindle and kinetochore-associated protein 3</fullName>
    </submittedName>
</protein>
<dbReference type="PROSITE" id="PS50042">
    <property type="entry name" value="CNMP_BINDING_3"/>
    <property type="match status" value="1"/>
</dbReference>
<evidence type="ECO:0000256" key="4">
    <source>
        <dbReference type="ARBA" id="ARBA00022692"/>
    </source>
</evidence>
<feature type="region of interest" description="Disordered" evidence="9">
    <location>
        <begin position="651"/>
        <end position="716"/>
    </location>
</feature>
<feature type="transmembrane region" description="Helical" evidence="10">
    <location>
        <begin position="288"/>
        <end position="311"/>
    </location>
</feature>